<dbReference type="PANTHER" id="PTHR36508:SF1">
    <property type="entry name" value="PROTEIN SLYX"/>
    <property type="match status" value="1"/>
</dbReference>
<evidence type="ECO:0000313" key="2">
    <source>
        <dbReference type="EMBL" id="KAA0012144.1"/>
    </source>
</evidence>
<dbReference type="Gene3D" id="1.20.5.300">
    <property type="match status" value="1"/>
</dbReference>
<dbReference type="PANTHER" id="PTHR36508">
    <property type="entry name" value="PROTEIN SLYX"/>
    <property type="match status" value="1"/>
</dbReference>
<gene>
    <name evidence="2" type="ORF">F0A17_12745</name>
</gene>
<evidence type="ECO:0000256" key="1">
    <source>
        <dbReference type="SAM" id="MobiDB-lite"/>
    </source>
</evidence>
<name>A0A7V7FZU4_9GAMM</name>
<feature type="region of interest" description="Disordered" evidence="1">
    <location>
        <begin position="83"/>
        <end position="104"/>
    </location>
</feature>
<feature type="compositionally biased region" description="Pro residues" evidence="1">
    <location>
        <begin position="1"/>
        <end position="11"/>
    </location>
</feature>
<proteinExistence type="predicted"/>
<keyword evidence="3" id="KW-1185">Reference proteome</keyword>
<organism evidence="2 3">
    <name type="scientific">Billgrantia pellis</name>
    <dbReference type="NCBI Taxonomy" id="2606936"/>
    <lineage>
        <taxon>Bacteria</taxon>
        <taxon>Pseudomonadati</taxon>
        <taxon>Pseudomonadota</taxon>
        <taxon>Gammaproteobacteria</taxon>
        <taxon>Oceanospirillales</taxon>
        <taxon>Halomonadaceae</taxon>
        <taxon>Billgrantia</taxon>
    </lineage>
</organism>
<evidence type="ECO:0000313" key="3">
    <source>
        <dbReference type="Proteomes" id="UP000486760"/>
    </source>
</evidence>
<comment type="caution">
    <text evidence="2">The sequence shown here is derived from an EMBL/GenBank/DDBJ whole genome shotgun (WGS) entry which is preliminary data.</text>
</comment>
<dbReference type="EMBL" id="VTPY01000004">
    <property type="protein sequence ID" value="KAA0012144.1"/>
    <property type="molecule type" value="Genomic_DNA"/>
</dbReference>
<feature type="region of interest" description="Disordered" evidence="1">
    <location>
        <begin position="1"/>
        <end position="29"/>
    </location>
</feature>
<dbReference type="Proteomes" id="UP000486760">
    <property type="component" value="Unassembled WGS sequence"/>
</dbReference>
<dbReference type="Pfam" id="PF04102">
    <property type="entry name" value="SlyX"/>
    <property type="match status" value="1"/>
</dbReference>
<dbReference type="AlphaFoldDB" id="A0A7V7FZU4"/>
<sequence>MTTRPEAPPPDEGVTMNSDTQRDDSSMSLSQALAARFEELESRIAYQEHWLETLDEAVASQERRLAQLERINALMQKTLREQQRALQEADMTAPGPQDEMPPHY</sequence>
<reference evidence="2 3" key="1">
    <citation type="submission" date="2019-08" db="EMBL/GenBank/DDBJ databases">
        <title>Bioinformatics analysis of the strain L3 and L5.</title>
        <authorList>
            <person name="Li X."/>
        </authorList>
    </citation>
    <scope>NUCLEOTIDE SEQUENCE [LARGE SCALE GENOMIC DNA]</scope>
    <source>
        <strain evidence="2 3">L5</strain>
    </source>
</reference>
<accession>A0A7V7FZU4</accession>
<dbReference type="InterPro" id="IPR007236">
    <property type="entry name" value="SlyX"/>
</dbReference>
<protein>
    <submittedName>
        <fullName evidence="2">SlyX family protein</fullName>
    </submittedName>
</protein>